<feature type="domain" description="Nudix hydrolase" evidence="12">
    <location>
        <begin position="29"/>
        <end position="164"/>
    </location>
</feature>
<dbReference type="GO" id="GO:0050992">
    <property type="term" value="P:dimethylallyl diphosphate biosynthetic process"/>
    <property type="evidence" value="ECO:0007669"/>
    <property type="project" value="UniProtKB-UniPathway"/>
</dbReference>
<dbReference type="PANTHER" id="PTHR10885:SF0">
    <property type="entry name" value="ISOPENTENYL-DIPHOSPHATE DELTA-ISOMERASE"/>
    <property type="match status" value="1"/>
</dbReference>
<organism evidence="13 14">
    <name type="scientific">Paraburkholderia rhizosphaerae</name>
    <dbReference type="NCBI Taxonomy" id="480658"/>
    <lineage>
        <taxon>Bacteria</taxon>
        <taxon>Pseudomonadati</taxon>
        <taxon>Pseudomonadota</taxon>
        <taxon>Betaproteobacteria</taxon>
        <taxon>Burkholderiales</taxon>
        <taxon>Burkholderiaceae</taxon>
        <taxon>Paraburkholderia</taxon>
    </lineage>
</organism>
<evidence type="ECO:0000313" key="14">
    <source>
        <dbReference type="Proteomes" id="UP000295509"/>
    </source>
</evidence>
<comment type="pathway">
    <text evidence="1">Isoprenoid biosynthesis; dimethylallyl diphosphate biosynthesis; dimethylallyl diphosphate from isopentenyl diphosphate: step 1/1.</text>
</comment>
<dbReference type="GO" id="GO:0005737">
    <property type="term" value="C:cytoplasm"/>
    <property type="evidence" value="ECO:0007669"/>
    <property type="project" value="TreeGrafter"/>
</dbReference>
<dbReference type="GO" id="GO:0009240">
    <property type="term" value="P:isopentenyl diphosphate biosynthetic process"/>
    <property type="evidence" value="ECO:0007669"/>
    <property type="project" value="TreeGrafter"/>
</dbReference>
<evidence type="ECO:0000256" key="6">
    <source>
        <dbReference type="ARBA" id="ARBA00022842"/>
    </source>
</evidence>
<evidence type="ECO:0000256" key="8">
    <source>
        <dbReference type="ARBA" id="ARBA00023229"/>
    </source>
</evidence>
<feature type="non-terminal residue" evidence="13">
    <location>
        <position position="185"/>
    </location>
</feature>
<comment type="similarity">
    <text evidence="2">Belongs to the IPP isomerase type 1 family.</text>
</comment>
<dbReference type="RefSeq" id="WP_134196203.1">
    <property type="nucleotide sequence ID" value="NZ_SORE01000025.1"/>
</dbReference>
<dbReference type="InterPro" id="IPR000086">
    <property type="entry name" value="NUDIX_hydrolase_dom"/>
</dbReference>
<dbReference type="InterPro" id="IPR056375">
    <property type="entry name" value="Idi_bact"/>
</dbReference>
<dbReference type="CDD" id="cd02885">
    <property type="entry name" value="NUDIX_IPP_Isomerase"/>
    <property type="match status" value="1"/>
</dbReference>
<gene>
    <name evidence="13" type="ORF">BX592_1251</name>
</gene>
<keyword evidence="7" id="KW-0464">Manganese</keyword>
<comment type="caution">
    <text evidence="13">The sequence shown here is derived from an EMBL/GenBank/DDBJ whole genome shotgun (WGS) entry which is preliminary data.</text>
</comment>
<protein>
    <recommendedName>
        <fullName evidence="3 10">Isopentenyl-diphosphate delta-isomerase</fullName>
        <ecNumber evidence="3 10">5.3.3.2</ecNumber>
    </recommendedName>
</protein>
<keyword evidence="14" id="KW-1185">Reference proteome</keyword>
<evidence type="ECO:0000256" key="4">
    <source>
        <dbReference type="ARBA" id="ARBA00022490"/>
    </source>
</evidence>
<evidence type="ECO:0000256" key="11">
    <source>
        <dbReference type="PIRSR" id="PIRSR018427-1"/>
    </source>
</evidence>
<dbReference type="OrthoDB" id="9809458at2"/>
<dbReference type="GO" id="GO:0004452">
    <property type="term" value="F:isopentenyl-diphosphate delta-isomerase activity"/>
    <property type="evidence" value="ECO:0007669"/>
    <property type="project" value="UniProtKB-UniRule"/>
</dbReference>
<feature type="active site" evidence="11">
    <location>
        <position position="66"/>
    </location>
</feature>
<dbReference type="InterPro" id="IPR011876">
    <property type="entry name" value="IsopentenylPP_isomerase_typ1"/>
</dbReference>
<evidence type="ECO:0000313" key="13">
    <source>
        <dbReference type="EMBL" id="TDY40359.1"/>
    </source>
</evidence>
<dbReference type="NCBIfam" id="NF002995">
    <property type="entry name" value="PRK03759.1"/>
    <property type="match status" value="1"/>
</dbReference>
<evidence type="ECO:0000256" key="9">
    <source>
        <dbReference type="ARBA" id="ARBA00023235"/>
    </source>
</evidence>
<sequence>MTDIHVILVDEHDREIGTMEKLAAHQQGRLHRAVSVYVFNSRDELLLQRRAPSKYHCARLWANTCCGHPLPGEGTMGAARRRLREEMGLTCELNAMFEFSYRAVLPGGLIEHEYGHVYFGRSDATPAPAPDEADAYMYRSLDDIRRRFANAPESNLSAFLWVRRLKESLAARLRESIAKQNSKLI</sequence>
<proteinExistence type="inferred from homology"/>
<reference evidence="13 14" key="1">
    <citation type="submission" date="2019-03" db="EMBL/GenBank/DDBJ databases">
        <title>Genomic Encyclopedia of Type Strains, Phase III (KMG-III): the genomes of soil and plant-associated and newly described type strains.</title>
        <authorList>
            <person name="Whitman W."/>
        </authorList>
    </citation>
    <scope>NUCLEOTIDE SEQUENCE [LARGE SCALE GENOMIC DNA]</scope>
    <source>
        <strain evidence="13 14">LMG 29544</strain>
    </source>
</reference>
<dbReference type="EMBL" id="SORE01000025">
    <property type="protein sequence ID" value="TDY40359.1"/>
    <property type="molecule type" value="Genomic_DNA"/>
</dbReference>
<evidence type="ECO:0000256" key="10">
    <source>
        <dbReference type="NCBIfam" id="TIGR02150"/>
    </source>
</evidence>
<dbReference type="UniPathway" id="UPA00059">
    <property type="reaction ID" value="UER00104"/>
</dbReference>
<dbReference type="PIRSF" id="PIRSF018427">
    <property type="entry name" value="Isopntndiph_ism"/>
    <property type="match status" value="1"/>
</dbReference>
<keyword evidence="8" id="KW-0414">Isoprene biosynthesis</keyword>
<evidence type="ECO:0000256" key="3">
    <source>
        <dbReference type="ARBA" id="ARBA00012057"/>
    </source>
</evidence>
<dbReference type="Gene3D" id="3.90.79.10">
    <property type="entry name" value="Nucleoside Triphosphate Pyrophosphohydrolase"/>
    <property type="match status" value="1"/>
</dbReference>
<keyword evidence="9 13" id="KW-0413">Isomerase</keyword>
<name>A0A4R8LDZ0_9BURK</name>
<keyword evidence="6" id="KW-0460">Magnesium</keyword>
<dbReference type="Proteomes" id="UP000295509">
    <property type="component" value="Unassembled WGS sequence"/>
</dbReference>
<dbReference type="NCBIfam" id="TIGR02150">
    <property type="entry name" value="IPP_isom_1"/>
    <property type="match status" value="1"/>
</dbReference>
<dbReference type="EC" id="5.3.3.2" evidence="3 10"/>
<dbReference type="InterPro" id="IPR015797">
    <property type="entry name" value="NUDIX_hydrolase-like_dom_sf"/>
</dbReference>
<evidence type="ECO:0000256" key="5">
    <source>
        <dbReference type="ARBA" id="ARBA00022723"/>
    </source>
</evidence>
<evidence type="ECO:0000256" key="1">
    <source>
        <dbReference type="ARBA" id="ARBA00004826"/>
    </source>
</evidence>
<dbReference type="Pfam" id="PF00293">
    <property type="entry name" value="NUDIX"/>
    <property type="match status" value="1"/>
</dbReference>
<keyword evidence="5" id="KW-0479">Metal-binding</keyword>
<dbReference type="GO" id="GO:0046872">
    <property type="term" value="F:metal ion binding"/>
    <property type="evidence" value="ECO:0007669"/>
    <property type="project" value="UniProtKB-KW"/>
</dbReference>
<evidence type="ECO:0000256" key="2">
    <source>
        <dbReference type="ARBA" id="ARBA00007579"/>
    </source>
</evidence>
<dbReference type="PANTHER" id="PTHR10885">
    <property type="entry name" value="ISOPENTENYL-DIPHOSPHATE DELTA-ISOMERASE"/>
    <property type="match status" value="1"/>
</dbReference>
<dbReference type="HAMAP" id="MF_00202">
    <property type="entry name" value="Idi"/>
    <property type="match status" value="1"/>
</dbReference>
<evidence type="ECO:0000256" key="7">
    <source>
        <dbReference type="ARBA" id="ARBA00023211"/>
    </source>
</evidence>
<dbReference type="SUPFAM" id="SSF55811">
    <property type="entry name" value="Nudix"/>
    <property type="match status" value="1"/>
</dbReference>
<dbReference type="AlphaFoldDB" id="A0A4R8LDZ0"/>
<dbReference type="PROSITE" id="PS51462">
    <property type="entry name" value="NUDIX"/>
    <property type="match status" value="1"/>
</dbReference>
<accession>A0A4R8LDZ0</accession>
<evidence type="ECO:0000259" key="12">
    <source>
        <dbReference type="PROSITE" id="PS51462"/>
    </source>
</evidence>
<keyword evidence="4" id="KW-0963">Cytoplasm</keyword>
<feature type="active site" evidence="11">
    <location>
        <position position="113"/>
    </location>
</feature>